<accession>A0A5A7Q3Z4</accession>
<dbReference type="Proteomes" id="UP000325081">
    <property type="component" value="Unassembled WGS sequence"/>
</dbReference>
<evidence type="ECO:0000313" key="2">
    <source>
        <dbReference type="Proteomes" id="UP000325081"/>
    </source>
</evidence>
<gene>
    <name evidence="1" type="ORF">STAS_16496</name>
</gene>
<dbReference type="EMBL" id="BKCP01005761">
    <property type="protein sequence ID" value="GER39859.1"/>
    <property type="molecule type" value="Genomic_DNA"/>
</dbReference>
<keyword evidence="2" id="KW-1185">Reference proteome</keyword>
<dbReference type="SUPFAM" id="SSF53720">
    <property type="entry name" value="ALDH-like"/>
    <property type="match status" value="1"/>
</dbReference>
<dbReference type="InterPro" id="IPR016162">
    <property type="entry name" value="Ald_DH_N"/>
</dbReference>
<dbReference type="OrthoDB" id="310895at2759"/>
<dbReference type="InterPro" id="IPR016161">
    <property type="entry name" value="Ald_DH/histidinol_DH"/>
</dbReference>
<comment type="caution">
    <text evidence="1">The sequence shown here is derived from an EMBL/GenBank/DDBJ whole genome shotgun (WGS) entry which is preliminary data.</text>
</comment>
<organism evidence="1 2">
    <name type="scientific">Striga asiatica</name>
    <name type="common">Asiatic witchweed</name>
    <name type="synonym">Buchnera asiatica</name>
    <dbReference type="NCBI Taxonomy" id="4170"/>
    <lineage>
        <taxon>Eukaryota</taxon>
        <taxon>Viridiplantae</taxon>
        <taxon>Streptophyta</taxon>
        <taxon>Embryophyta</taxon>
        <taxon>Tracheophyta</taxon>
        <taxon>Spermatophyta</taxon>
        <taxon>Magnoliopsida</taxon>
        <taxon>eudicotyledons</taxon>
        <taxon>Gunneridae</taxon>
        <taxon>Pentapetalae</taxon>
        <taxon>asterids</taxon>
        <taxon>lamiids</taxon>
        <taxon>Lamiales</taxon>
        <taxon>Orobanchaceae</taxon>
        <taxon>Buchnereae</taxon>
        <taxon>Striga</taxon>
    </lineage>
</organism>
<evidence type="ECO:0000313" key="1">
    <source>
        <dbReference type="EMBL" id="GER39859.1"/>
    </source>
</evidence>
<feature type="non-terminal residue" evidence="1">
    <location>
        <position position="1"/>
    </location>
</feature>
<sequence>SCFCLCFGGIDFVAEKLKGFIVGKWTNAYDGKTIEVQNSATGNDITNVLCIGRRETNNAVASTHDAFPCKGIRAGIPVALSGVLFVDNVAITICLSSDV</sequence>
<name>A0A5A7Q3Z4_STRAF</name>
<proteinExistence type="predicted"/>
<dbReference type="AlphaFoldDB" id="A0A5A7Q3Z4"/>
<protein>
    <submittedName>
        <fullName evidence="1">Aldehyde dehydrogenase</fullName>
    </submittedName>
</protein>
<dbReference type="Gene3D" id="3.40.605.10">
    <property type="entry name" value="Aldehyde Dehydrogenase, Chain A, domain 1"/>
    <property type="match status" value="1"/>
</dbReference>
<reference evidence="2" key="1">
    <citation type="journal article" date="2019" name="Curr. Biol.">
        <title>Genome Sequence of Striga asiatica Provides Insight into the Evolution of Plant Parasitism.</title>
        <authorList>
            <person name="Yoshida S."/>
            <person name="Kim S."/>
            <person name="Wafula E.K."/>
            <person name="Tanskanen J."/>
            <person name="Kim Y.M."/>
            <person name="Honaas L."/>
            <person name="Yang Z."/>
            <person name="Spallek T."/>
            <person name="Conn C.E."/>
            <person name="Ichihashi Y."/>
            <person name="Cheong K."/>
            <person name="Cui S."/>
            <person name="Der J.P."/>
            <person name="Gundlach H."/>
            <person name="Jiao Y."/>
            <person name="Hori C."/>
            <person name="Ishida J.K."/>
            <person name="Kasahara H."/>
            <person name="Kiba T."/>
            <person name="Kim M.S."/>
            <person name="Koo N."/>
            <person name="Laohavisit A."/>
            <person name="Lee Y.H."/>
            <person name="Lumba S."/>
            <person name="McCourt P."/>
            <person name="Mortimer J.C."/>
            <person name="Mutuku J.M."/>
            <person name="Nomura T."/>
            <person name="Sasaki-Sekimoto Y."/>
            <person name="Seto Y."/>
            <person name="Wang Y."/>
            <person name="Wakatake T."/>
            <person name="Sakakibara H."/>
            <person name="Demura T."/>
            <person name="Yamaguchi S."/>
            <person name="Yoneyama K."/>
            <person name="Manabe R.I."/>
            <person name="Nelson D.C."/>
            <person name="Schulman A.H."/>
            <person name="Timko M.P."/>
            <person name="dePamphilis C.W."/>
            <person name="Choi D."/>
            <person name="Shirasu K."/>
        </authorList>
    </citation>
    <scope>NUCLEOTIDE SEQUENCE [LARGE SCALE GENOMIC DNA]</scope>
    <source>
        <strain evidence="2">cv. UVA1</strain>
    </source>
</reference>
<dbReference type="GO" id="GO:0016491">
    <property type="term" value="F:oxidoreductase activity"/>
    <property type="evidence" value="ECO:0007669"/>
    <property type="project" value="InterPro"/>
</dbReference>